<sequence length="260" mass="28323">MVRWRLTRAEGVLAGTPLDEILDNGGVLTGAPADVPGHDDHARAQAWLEQQFRGYLDSDRPTWVILPDRERSQRHLWQDLAAGQVEVGFGRAGVTLALNQINRLQAPATLAAIDRMPGSQPQAVVESRMRVDLEPEEVGLGLTLSLVDGRLDGDIDLTSLMVKGRAVAPAPEVLFLPGTGSDGSLDRLMLSLAAMGDWVGKDVRWELAEARIGPLGTVGSLFNWYWLHEGFRLGDWQGPVVIMDMDTSPLVGLSVVDYKA</sequence>
<organism evidence="1 2">
    <name type="scientific">Marinobacter zhanjiangensis</name>
    <dbReference type="NCBI Taxonomy" id="578215"/>
    <lineage>
        <taxon>Bacteria</taxon>
        <taxon>Pseudomonadati</taxon>
        <taxon>Pseudomonadota</taxon>
        <taxon>Gammaproteobacteria</taxon>
        <taxon>Pseudomonadales</taxon>
        <taxon>Marinobacteraceae</taxon>
        <taxon>Marinobacter</taxon>
    </lineage>
</organism>
<accession>A0ABQ3AYU4</accession>
<gene>
    <name evidence="1" type="ORF">GCM10007071_18880</name>
</gene>
<evidence type="ECO:0008006" key="3">
    <source>
        <dbReference type="Google" id="ProtNLM"/>
    </source>
</evidence>
<dbReference type="EMBL" id="BMXV01000004">
    <property type="protein sequence ID" value="GGY72064.1"/>
    <property type="molecule type" value="Genomic_DNA"/>
</dbReference>
<name>A0ABQ3AYU4_9GAMM</name>
<reference evidence="2" key="1">
    <citation type="journal article" date="2019" name="Int. J. Syst. Evol. Microbiol.">
        <title>The Global Catalogue of Microorganisms (GCM) 10K type strain sequencing project: providing services to taxonomists for standard genome sequencing and annotation.</title>
        <authorList>
            <consortium name="The Broad Institute Genomics Platform"/>
            <consortium name="The Broad Institute Genome Sequencing Center for Infectious Disease"/>
            <person name="Wu L."/>
            <person name="Ma J."/>
        </authorList>
    </citation>
    <scope>NUCLEOTIDE SEQUENCE [LARGE SCALE GENOMIC DNA]</scope>
    <source>
        <strain evidence="2">KCTC 22280</strain>
    </source>
</reference>
<protein>
    <recommendedName>
        <fullName evidence="3">2-keto-4-pentenoate hydratase</fullName>
    </recommendedName>
</protein>
<evidence type="ECO:0000313" key="1">
    <source>
        <dbReference type="EMBL" id="GGY72064.1"/>
    </source>
</evidence>
<keyword evidence="2" id="KW-1185">Reference proteome</keyword>
<comment type="caution">
    <text evidence="1">The sequence shown here is derived from an EMBL/GenBank/DDBJ whole genome shotgun (WGS) entry which is preliminary data.</text>
</comment>
<evidence type="ECO:0000313" key="2">
    <source>
        <dbReference type="Proteomes" id="UP000601597"/>
    </source>
</evidence>
<proteinExistence type="predicted"/>
<dbReference type="Proteomes" id="UP000601597">
    <property type="component" value="Unassembled WGS sequence"/>
</dbReference>